<evidence type="ECO:0000256" key="2">
    <source>
        <dbReference type="ARBA" id="ARBA00023121"/>
    </source>
</evidence>
<dbReference type="Gene3D" id="3.30.1180.10">
    <property type="match status" value="1"/>
</dbReference>
<sequence>MYKIVTDSCCDLSYQFFEKDNLEFLPMEVMLDGKTLRDDLGLTFDIDSFYTALKNGSMPSTSQISIGRYLEFFKSCAKQNIPIIYISLSSGMSGSYQSALQAVDLLKEEYPDAEIAIVDSLSASAGQGLMVYNAVQKQKEGYNFLELVSWLEANKRSYQHWFTVEDLNHLYNGGRISKGAAAIGELLSIKPILSVNKEGKLEVVEKVRTRKRAFQRMTDQVVQALEAADDKTVFIATSGDRAGAEWLKESILAKSHPKSIEVLNMGPTISSHTGYGCVGVFIKGIDSGV</sequence>
<dbReference type="EMBL" id="FNQH01000016">
    <property type="protein sequence ID" value="SEA97642.1"/>
    <property type="molecule type" value="Genomic_DNA"/>
</dbReference>
<evidence type="ECO:0000313" key="3">
    <source>
        <dbReference type="EMBL" id="SEA97642.1"/>
    </source>
</evidence>
<gene>
    <name evidence="3" type="ORF">SAMN04488525_1166</name>
</gene>
<dbReference type="Proteomes" id="UP000199042">
    <property type="component" value="Unassembled WGS sequence"/>
</dbReference>
<dbReference type="GO" id="GO:0008289">
    <property type="term" value="F:lipid binding"/>
    <property type="evidence" value="ECO:0007669"/>
    <property type="project" value="UniProtKB-KW"/>
</dbReference>
<dbReference type="Pfam" id="PF02645">
    <property type="entry name" value="DegV"/>
    <property type="match status" value="1"/>
</dbReference>
<proteinExistence type="predicted"/>
<dbReference type="Gene3D" id="3.40.50.10440">
    <property type="entry name" value="Dihydroxyacetone kinase, domain 1"/>
    <property type="match status" value="1"/>
</dbReference>
<dbReference type="OrthoDB" id="9780660at2"/>
<keyword evidence="4" id="KW-1185">Reference proteome</keyword>
<evidence type="ECO:0000256" key="1">
    <source>
        <dbReference type="ARBA" id="ARBA00003238"/>
    </source>
</evidence>
<protein>
    <submittedName>
        <fullName evidence="3">EDD domain protein, DegV family</fullName>
    </submittedName>
</protein>
<dbReference type="InterPro" id="IPR003797">
    <property type="entry name" value="DegV"/>
</dbReference>
<dbReference type="RefSeq" id="WP_086987714.1">
    <property type="nucleotide sequence ID" value="NZ_FJNA01000004.1"/>
</dbReference>
<evidence type="ECO:0000313" key="4">
    <source>
        <dbReference type="Proteomes" id="UP000199042"/>
    </source>
</evidence>
<dbReference type="InterPro" id="IPR050270">
    <property type="entry name" value="DegV_domain_contain"/>
</dbReference>
<keyword evidence="2" id="KW-0446">Lipid-binding</keyword>
<comment type="caution">
    <text evidence="3">The sequence shown here is derived from an EMBL/GenBank/DDBJ whole genome shotgun (WGS) entry which is preliminary data.</text>
</comment>
<dbReference type="PANTHER" id="PTHR33434">
    <property type="entry name" value="DEGV DOMAIN-CONTAINING PROTEIN DR_1986-RELATED"/>
    <property type="match status" value="1"/>
</dbReference>
<dbReference type="PROSITE" id="PS51482">
    <property type="entry name" value="DEGV"/>
    <property type="match status" value="1"/>
</dbReference>
<dbReference type="Gene3D" id="2.20.28.50">
    <property type="entry name" value="degv family protein"/>
    <property type="match status" value="1"/>
</dbReference>
<dbReference type="InterPro" id="IPR043168">
    <property type="entry name" value="DegV_C"/>
</dbReference>
<reference evidence="3 4" key="1">
    <citation type="submission" date="2016-10" db="EMBL/GenBank/DDBJ databases">
        <authorList>
            <person name="Varghese N."/>
            <person name="Submissions S."/>
        </authorList>
    </citation>
    <scope>NUCLEOTIDE SEQUENCE [LARGE SCALE GENOMIC DNA]</scope>
    <source>
        <strain evidence="3 4">DSM 14526</strain>
    </source>
</reference>
<dbReference type="PANTHER" id="PTHR33434:SF3">
    <property type="entry name" value="DEGV DOMAIN-CONTAINING PROTEIN YITS"/>
    <property type="match status" value="1"/>
</dbReference>
<dbReference type="SUPFAM" id="SSF82549">
    <property type="entry name" value="DAK1/DegV-like"/>
    <property type="match status" value="1"/>
</dbReference>
<comment type="function">
    <text evidence="1">May bind long-chain fatty acids, such as palmitate, and may play a role in lipid transport or fatty acid metabolism.</text>
</comment>
<name>A0A143ZD51_9LACT</name>
<dbReference type="AlphaFoldDB" id="A0A143ZD51"/>
<accession>A0A143ZD51</accession>
<dbReference type="NCBIfam" id="TIGR00762">
    <property type="entry name" value="DegV"/>
    <property type="match status" value="1"/>
</dbReference>
<organism evidence="3 4">
    <name type="scientific">Trichococcus collinsii</name>
    <dbReference type="NCBI Taxonomy" id="157076"/>
    <lineage>
        <taxon>Bacteria</taxon>
        <taxon>Bacillati</taxon>
        <taxon>Bacillota</taxon>
        <taxon>Bacilli</taxon>
        <taxon>Lactobacillales</taxon>
        <taxon>Carnobacteriaceae</taxon>
        <taxon>Trichococcus</taxon>
    </lineage>
</organism>